<evidence type="ECO:0000256" key="2">
    <source>
        <dbReference type="ARBA" id="ARBA00022692"/>
    </source>
</evidence>
<gene>
    <name evidence="6 9" type="primary">ccs1</name>
</gene>
<proteinExistence type="inferred from homology"/>
<feature type="transmembrane region" description="Helical" evidence="7">
    <location>
        <begin position="373"/>
        <end position="392"/>
    </location>
</feature>
<feature type="domain" description="ResB-like" evidence="8">
    <location>
        <begin position="18"/>
        <end position="286"/>
    </location>
</feature>
<dbReference type="GO" id="GO:0017004">
    <property type="term" value="P:cytochrome complex assembly"/>
    <property type="evidence" value="ECO:0007669"/>
    <property type="project" value="UniProtKB-UniRule"/>
</dbReference>
<evidence type="ECO:0000256" key="1">
    <source>
        <dbReference type="ARBA" id="ARBA00004141"/>
    </source>
</evidence>
<dbReference type="InterPro" id="IPR023494">
    <property type="entry name" value="Cyt_c_bgen_Ccs1/CcsB/ResB"/>
</dbReference>
<accession>A0A8K1YUZ0</accession>
<dbReference type="Pfam" id="PF05140">
    <property type="entry name" value="ResB"/>
    <property type="match status" value="2"/>
</dbReference>
<organism evidence="9">
    <name type="scientific">Batrachospermum sp</name>
    <dbReference type="NCBI Taxonomy" id="31373"/>
    <lineage>
        <taxon>Eukaryota</taxon>
        <taxon>Rhodophyta</taxon>
        <taxon>Florideophyceae</taxon>
        <taxon>Nemaliophycidae</taxon>
        <taxon>Batrachospermales</taxon>
        <taxon>Batrachospermaceae</taxon>
        <taxon>Batrachospermum</taxon>
    </lineage>
</organism>
<dbReference type="EMBL" id="MN905507">
    <property type="protein sequence ID" value="UEQ12185.1"/>
    <property type="molecule type" value="Genomic_DNA"/>
</dbReference>
<evidence type="ECO:0000259" key="8">
    <source>
        <dbReference type="Pfam" id="PF05140"/>
    </source>
</evidence>
<keyword evidence="3 6" id="KW-0201">Cytochrome c-type biogenesis</keyword>
<evidence type="ECO:0000256" key="5">
    <source>
        <dbReference type="ARBA" id="ARBA00023136"/>
    </source>
</evidence>
<comment type="subunit">
    <text evidence="6">May interact with CcsA.</text>
</comment>
<comment type="subcellular location">
    <subcellularLocation>
        <location evidence="1">Membrane</location>
        <topology evidence="1">Multi-pass membrane protein</topology>
    </subcellularLocation>
    <subcellularLocation>
        <location evidence="6">Plastid</location>
        <location evidence="6">Chloroplast thylakoid membrane</location>
        <topology evidence="6">Multi-pass membrane protein</topology>
    </subcellularLocation>
</comment>
<dbReference type="InterPro" id="IPR007816">
    <property type="entry name" value="ResB-like_domain"/>
</dbReference>
<evidence type="ECO:0000256" key="6">
    <source>
        <dbReference type="HAMAP-Rule" id="MF_01392"/>
    </source>
</evidence>
<feature type="domain" description="ResB-like" evidence="8">
    <location>
        <begin position="352"/>
        <end position="420"/>
    </location>
</feature>
<keyword evidence="9" id="KW-0934">Plastid</keyword>
<dbReference type="PANTHER" id="PTHR31566:SF0">
    <property type="entry name" value="CYTOCHROME C BIOGENESIS PROTEIN CCS1, CHLOROPLASTIC"/>
    <property type="match status" value="1"/>
</dbReference>
<evidence type="ECO:0000256" key="3">
    <source>
        <dbReference type="ARBA" id="ARBA00022748"/>
    </source>
</evidence>
<comment type="function">
    <text evidence="6">Required during biogenesis of c-type cytochromes (cytochrome c6 and cytochrome f) at the step of heme attachment.</text>
</comment>
<feature type="transmembrane region" description="Helical" evidence="7">
    <location>
        <begin position="21"/>
        <end position="37"/>
    </location>
</feature>
<protein>
    <recommendedName>
        <fullName evidence="6">Cytochrome c biogenesis protein Ccs1</fullName>
    </recommendedName>
</protein>
<keyword evidence="6" id="KW-0793">Thylakoid</keyword>
<keyword evidence="5 6" id="KW-0472">Membrane</keyword>
<sequence>MKYKTVIWNIVKKIGNLNLSIFLLLLISFISILGTIIEQDESIEYYKNNYPINDTKLIGINWETIQIFQLNQLYTSWFFITLLIIFCMSLIVCTLSTQLPSLKNSRRWKFKKTISQQNILWEYSTPIIVSPSSIIYFLNTKYYHVFHQQYYIYSYKGLLGRLAPIFVHISLINVLIGSLIGLFTGISCQEMIPNGEIFHLKNIIKSGSTSSIPDNLIGKINNFKIEYNTNKSIKQFYSNISILDRNTKMIKNQIISVNKPLYFQGLTFYQTNWEINGLKLKINNKNEIQVPIKKINNNNKTLWMTNLNYNNADTISLIILGLDDPILYYNKTGQLLQTVEVGKTYIINNIPIQILEIITSTGLQIKKDPGIPIIYFNFFILMLSIIISYTSYSQLWVINSKNKIQIFGITNRAELNFEEDTLKLKNMISILY</sequence>
<evidence type="ECO:0000256" key="7">
    <source>
        <dbReference type="SAM" id="Phobius"/>
    </source>
</evidence>
<evidence type="ECO:0000313" key="9">
    <source>
        <dbReference type="EMBL" id="UEQ12185.1"/>
    </source>
</evidence>
<keyword evidence="4 6" id="KW-1133">Transmembrane helix</keyword>
<reference evidence="9" key="1">
    <citation type="submission" date="2020-01" db="EMBL/GenBank/DDBJ databases">
        <title>The chloroplast and mitochondrion of a new freshwater red algal species from China.</title>
        <authorList>
            <person name="Fang K."/>
            <person name="Xie S."/>
        </authorList>
    </citation>
    <scope>NUCLEOTIDE SEQUENCE</scope>
    <source>
        <strain evidence="9">SAS-FKP1901</strain>
    </source>
</reference>
<dbReference type="AlphaFoldDB" id="A0A8K1YUZ0"/>
<feature type="transmembrane region" description="Helical" evidence="7">
    <location>
        <begin position="120"/>
        <end position="138"/>
    </location>
</feature>
<comment type="similarity">
    <text evidence="6">Belongs to the Ccs1/CcsB family.</text>
</comment>
<feature type="transmembrane region" description="Helical" evidence="7">
    <location>
        <begin position="158"/>
        <end position="183"/>
    </location>
</feature>
<name>A0A8K1YUZ0_9FLOR</name>
<keyword evidence="9" id="KW-0150">Chloroplast</keyword>
<dbReference type="GO" id="GO:0009535">
    <property type="term" value="C:chloroplast thylakoid membrane"/>
    <property type="evidence" value="ECO:0007669"/>
    <property type="project" value="UniProtKB-SubCell"/>
</dbReference>
<feature type="transmembrane region" description="Helical" evidence="7">
    <location>
        <begin position="77"/>
        <end position="99"/>
    </location>
</feature>
<geneLocation type="chloroplast" evidence="9"/>
<evidence type="ECO:0000256" key="4">
    <source>
        <dbReference type="ARBA" id="ARBA00022989"/>
    </source>
</evidence>
<dbReference type="HAMAP" id="MF_01392">
    <property type="entry name" value="CytC_Ccs1"/>
    <property type="match status" value="1"/>
</dbReference>
<dbReference type="PANTHER" id="PTHR31566">
    <property type="entry name" value="CYTOCHROME C BIOGENESIS PROTEIN CCS1, CHLOROPLASTIC"/>
    <property type="match status" value="1"/>
</dbReference>
<keyword evidence="2 6" id="KW-0812">Transmembrane</keyword>